<dbReference type="EMBL" id="CAEZXR010000152">
    <property type="protein sequence ID" value="CAB4709484.1"/>
    <property type="molecule type" value="Genomic_DNA"/>
</dbReference>
<protein>
    <submittedName>
        <fullName evidence="1">Unannotated protein</fullName>
    </submittedName>
</protein>
<evidence type="ECO:0000313" key="1">
    <source>
        <dbReference type="EMBL" id="CAB4709484.1"/>
    </source>
</evidence>
<sequence length="99" mass="10555">MCIFQTSDSDTLYLGLFGLEFISQLKDQSSSQSDLTIGDLDLGDGGFRMDGQNADGVQAPPSVAWTHGDVGLELIVGMDRGDVTDAQIISLCEQIDANL</sequence>
<dbReference type="AlphaFoldDB" id="A0A6J6QQ21"/>
<name>A0A6J6QQ21_9ZZZZ</name>
<organism evidence="1">
    <name type="scientific">freshwater metagenome</name>
    <dbReference type="NCBI Taxonomy" id="449393"/>
    <lineage>
        <taxon>unclassified sequences</taxon>
        <taxon>metagenomes</taxon>
        <taxon>ecological metagenomes</taxon>
    </lineage>
</organism>
<accession>A0A6J6QQ21</accession>
<gene>
    <name evidence="1" type="ORF">UFOPK2579_01369</name>
</gene>
<reference evidence="1" key="1">
    <citation type="submission" date="2020-05" db="EMBL/GenBank/DDBJ databases">
        <authorList>
            <person name="Chiriac C."/>
            <person name="Salcher M."/>
            <person name="Ghai R."/>
            <person name="Kavagutti S V."/>
        </authorList>
    </citation>
    <scope>NUCLEOTIDE SEQUENCE</scope>
</reference>
<proteinExistence type="predicted"/>